<gene>
    <name evidence="1" type="ORF">Dia5BBH33_05930</name>
</gene>
<accession>A0A8E3ZJG7</accession>
<sequence length="261" mass="28165">MDKITLVSKGASLSISDEKLLIEFDRDMNSLSTALWAGGYRSIRSALNQKLTGYYESLQDFPGGSVESYLKICAEEVTESPEKCPSLLTAARVRLYSHKVLSAGGMTIEAVTTGGVEKTACRASSPALYREEDEHFFPVGTINMMIIASGFLPECVMARALITLTEGKSAALQDLGIADVNNGLPATGTCTDGITLICDPEGKKYTDAGSFSLLGSLLSKAAYESVRDCIETYDHPWNASSLLRTPPAQDIDRLRKLSEKS</sequence>
<evidence type="ECO:0000313" key="1">
    <source>
        <dbReference type="EMBL" id="BBK24658.1"/>
    </source>
</evidence>
<dbReference type="PANTHER" id="PTHR35336:SF5">
    <property type="entry name" value="ADENOSYLCOBINAMIDE AMIDOHYDROLASE"/>
    <property type="match status" value="1"/>
</dbReference>
<dbReference type="OrthoDB" id="1633652at2"/>
<protein>
    <recommendedName>
        <fullName evidence="3">Adenosylcobinamide amidohydrolase</fullName>
    </recommendedName>
</protein>
<dbReference type="InterPro" id="IPR052209">
    <property type="entry name" value="CbiZ"/>
</dbReference>
<dbReference type="KEGG" id="dho:Dia5BBH33_05930"/>
<proteinExistence type="predicted"/>
<dbReference type="GeneID" id="92715810"/>
<evidence type="ECO:0008006" key="3">
    <source>
        <dbReference type="Google" id="ProtNLM"/>
    </source>
</evidence>
<evidence type="ECO:0000313" key="2">
    <source>
        <dbReference type="Proteomes" id="UP000320585"/>
    </source>
</evidence>
<dbReference type="PANTHER" id="PTHR35336">
    <property type="entry name" value="ADENOSYLCOBINAMIDE AMIDOHYDROLASE"/>
    <property type="match status" value="1"/>
</dbReference>
<reference evidence="2" key="1">
    <citation type="submission" date="2019-05" db="EMBL/GenBank/DDBJ databases">
        <title>Complete genome sequencing of Dialister sp. strain 5BBH33.</title>
        <authorList>
            <person name="Sakamoto M."/>
            <person name="Murakami T."/>
            <person name="Mori H."/>
        </authorList>
    </citation>
    <scope>NUCLEOTIDE SEQUENCE [LARGE SCALE GENOMIC DNA]</scope>
    <source>
        <strain evidence="2">5BBH33</strain>
    </source>
</reference>
<dbReference type="Proteomes" id="UP000320585">
    <property type="component" value="Chromosome"/>
</dbReference>
<dbReference type="InterPro" id="IPR002808">
    <property type="entry name" value="AdoCbi_amidolase"/>
</dbReference>
<dbReference type="RefSeq" id="WP_143332350.1">
    <property type="nucleotide sequence ID" value="NZ_AP019697.1"/>
</dbReference>
<dbReference type="AlphaFoldDB" id="A0A8E3ZJG7"/>
<dbReference type="EMBL" id="AP019697">
    <property type="protein sequence ID" value="BBK24658.1"/>
    <property type="molecule type" value="Genomic_DNA"/>
</dbReference>
<organism evidence="1 2">
    <name type="scientific">Dialister hominis</name>
    <dbReference type="NCBI Taxonomy" id="2582419"/>
    <lineage>
        <taxon>Bacteria</taxon>
        <taxon>Bacillati</taxon>
        <taxon>Bacillota</taxon>
        <taxon>Negativicutes</taxon>
        <taxon>Veillonellales</taxon>
        <taxon>Veillonellaceae</taxon>
        <taxon>Dialister</taxon>
    </lineage>
</organism>
<dbReference type="Pfam" id="PF01955">
    <property type="entry name" value="CbiZ"/>
    <property type="match status" value="1"/>
</dbReference>
<name>A0A8E3ZJG7_9FIRM</name>
<keyword evidence="2" id="KW-1185">Reference proteome</keyword>